<reference evidence="1 2" key="1">
    <citation type="journal article" date="2019" name="Philos. Trans. R. Soc. Lond., B, Biol. Sci.">
        <title>Ant behaviour and brain gene expression of defending hosts depend on the ecological success of the intruding social parasite.</title>
        <authorList>
            <person name="Kaur R."/>
            <person name="Stoldt M."/>
            <person name="Jongepier E."/>
            <person name="Feldmeyer B."/>
            <person name="Menzel F."/>
            <person name="Bornberg-Bauer E."/>
            <person name="Foitzik S."/>
        </authorList>
    </citation>
    <scope>NUCLEOTIDE SEQUENCE [LARGE SCALE GENOMIC DNA]</scope>
    <source>
        <tissue evidence="1">Whole body</tissue>
    </source>
</reference>
<feature type="non-terminal residue" evidence="1">
    <location>
        <position position="1"/>
    </location>
</feature>
<dbReference type="EMBL" id="QBLH01003688">
    <property type="protein sequence ID" value="TGZ36154.1"/>
    <property type="molecule type" value="Genomic_DNA"/>
</dbReference>
<gene>
    <name evidence="1" type="ORF">DBV15_07254</name>
</gene>
<keyword evidence="2" id="KW-1185">Reference proteome</keyword>
<proteinExistence type="predicted"/>
<protein>
    <submittedName>
        <fullName evidence="1">Uncharacterized protein</fullName>
    </submittedName>
</protein>
<comment type="caution">
    <text evidence="1">The sequence shown here is derived from an EMBL/GenBank/DDBJ whole genome shotgun (WGS) entry which is preliminary data.</text>
</comment>
<organism evidence="1 2">
    <name type="scientific">Temnothorax longispinosus</name>
    <dbReference type="NCBI Taxonomy" id="300112"/>
    <lineage>
        <taxon>Eukaryota</taxon>
        <taxon>Metazoa</taxon>
        <taxon>Ecdysozoa</taxon>
        <taxon>Arthropoda</taxon>
        <taxon>Hexapoda</taxon>
        <taxon>Insecta</taxon>
        <taxon>Pterygota</taxon>
        <taxon>Neoptera</taxon>
        <taxon>Endopterygota</taxon>
        <taxon>Hymenoptera</taxon>
        <taxon>Apocrita</taxon>
        <taxon>Aculeata</taxon>
        <taxon>Formicoidea</taxon>
        <taxon>Formicidae</taxon>
        <taxon>Myrmicinae</taxon>
        <taxon>Temnothorax</taxon>
    </lineage>
</organism>
<name>A0A4V3S754_9HYME</name>
<evidence type="ECO:0000313" key="2">
    <source>
        <dbReference type="Proteomes" id="UP000310200"/>
    </source>
</evidence>
<accession>A0A4V3S754</accession>
<sequence length="220" mass="24736">WHRLEIVDETCAIAPQRKEHALPIDRQFSRTRSSAVCLVGKLGLRSHTAIPPPLPPTPASRGWAHVIKSFRSFAVKSFFRTYLRYDGKVPPTNNDIPGRVTYRALISSQLITGRKVGVAGEFASMCSASSTSSGESQQKFCTGVSDVLRNGIHKRINHVWLNRTAVRNAYNGVAKYCETKARLTFVSLMEMTFLSKHYNVAERRAIFSELAMFDYPAHNY</sequence>
<feature type="non-terminal residue" evidence="1">
    <location>
        <position position="220"/>
    </location>
</feature>
<evidence type="ECO:0000313" key="1">
    <source>
        <dbReference type="EMBL" id="TGZ36154.1"/>
    </source>
</evidence>
<dbReference type="Proteomes" id="UP000310200">
    <property type="component" value="Unassembled WGS sequence"/>
</dbReference>
<dbReference type="AlphaFoldDB" id="A0A4V3S754"/>